<dbReference type="STRING" id="29170.A0A368GZE3"/>
<dbReference type="AlphaFoldDB" id="A0A368GZE3"/>
<dbReference type="EMBL" id="JOJR01000047">
    <property type="protein sequence ID" value="RCN48377.1"/>
    <property type="molecule type" value="Genomic_DNA"/>
</dbReference>
<evidence type="ECO:0000313" key="3">
    <source>
        <dbReference type="Proteomes" id="UP000252519"/>
    </source>
</evidence>
<accession>A0A368GZE3</accession>
<reference evidence="2 3" key="1">
    <citation type="submission" date="2014-10" db="EMBL/GenBank/DDBJ databases">
        <title>Draft genome of the hookworm Ancylostoma caninum.</title>
        <authorList>
            <person name="Mitreva M."/>
        </authorList>
    </citation>
    <scope>NUCLEOTIDE SEQUENCE [LARGE SCALE GENOMIC DNA]</scope>
    <source>
        <strain evidence="2 3">Baltimore</strain>
    </source>
</reference>
<evidence type="ECO:0000256" key="1">
    <source>
        <dbReference type="SAM" id="MobiDB-lite"/>
    </source>
</evidence>
<proteinExistence type="predicted"/>
<organism evidence="2 3">
    <name type="scientific">Ancylostoma caninum</name>
    <name type="common">Dog hookworm</name>
    <dbReference type="NCBI Taxonomy" id="29170"/>
    <lineage>
        <taxon>Eukaryota</taxon>
        <taxon>Metazoa</taxon>
        <taxon>Ecdysozoa</taxon>
        <taxon>Nematoda</taxon>
        <taxon>Chromadorea</taxon>
        <taxon>Rhabditida</taxon>
        <taxon>Rhabditina</taxon>
        <taxon>Rhabditomorpha</taxon>
        <taxon>Strongyloidea</taxon>
        <taxon>Ancylostomatidae</taxon>
        <taxon>Ancylostomatinae</taxon>
        <taxon>Ancylostoma</taxon>
    </lineage>
</organism>
<evidence type="ECO:0000313" key="2">
    <source>
        <dbReference type="EMBL" id="RCN48377.1"/>
    </source>
</evidence>
<feature type="region of interest" description="Disordered" evidence="1">
    <location>
        <begin position="1"/>
        <end position="43"/>
    </location>
</feature>
<sequence>MSEPPPAYEALQNPYVPTETKQPATNPEFPPNPTFPAGNCAPPPTMQQPGNIFFLVVKLFFRGSISPYLIY</sequence>
<dbReference type="OrthoDB" id="5852176at2759"/>
<keyword evidence="3" id="KW-1185">Reference proteome</keyword>
<dbReference type="Proteomes" id="UP000252519">
    <property type="component" value="Unassembled WGS sequence"/>
</dbReference>
<comment type="caution">
    <text evidence="2">The sequence shown here is derived from an EMBL/GenBank/DDBJ whole genome shotgun (WGS) entry which is preliminary data.</text>
</comment>
<protein>
    <submittedName>
        <fullName evidence="2">Uncharacterized protein</fullName>
    </submittedName>
</protein>
<name>A0A368GZE3_ANCCA</name>
<gene>
    <name evidence="2" type="ORF">ANCCAN_05525</name>
</gene>